<dbReference type="InterPro" id="IPR034660">
    <property type="entry name" value="DinB/YfiT-like"/>
</dbReference>
<proteinExistence type="predicted"/>
<name>A0A2R3Z419_9FLAO</name>
<reference evidence="3" key="1">
    <citation type="submission" date="2018-03" db="EMBL/GenBank/DDBJ databases">
        <title>Gramella fulva sp. nov., isolated from a dry surface of tidal flat.</title>
        <authorList>
            <person name="Hwang S.H."/>
            <person name="Hwang W.M."/>
            <person name="Kang K."/>
            <person name="Ahn T.-Y."/>
        </authorList>
    </citation>
    <scope>NUCLEOTIDE SEQUENCE [LARGE SCALE GENOMIC DNA]</scope>
    <source>
        <strain evidence="3">SH35</strain>
    </source>
</reference>
<evidence type="ECO:0000259" key="1">
    <source>
        <dbReference type="Pfam" id="PF12867"/>
    </source>
</evidence>
<evidence type="ECO:0000313" key="2">
    <source>
        <dbReference type="EMBL" id="AVR44978.1"/>
    </source>
</evidence>
<dbReference type="InterPro" id="IPR024775">
    <property type="entry name" value="DinB-like"/>
</dbReference>
<feature type="domain" description="DinB-like" evidence="1">
    <location>
        <begin position="86"/>
        <end position="191"/>
    </location>
</feature>
<dbReference type="Pfam" id="PF12867">
    <property type="entry name" value="DinB_2"/>
    <property type="match status" value="1"/>
</dbReference>
<dbReference type="SUPFAM" id="SSF109854">
    <property type="entry name" value="DinB/YfiT-like putative metalloenzymes"/>
    <property type="match status" value="1"/>
</dbReference>
<dbReference type="AlphaFoldDB" id="A0A2R3Z419"/>
<dbReference type="EMBL" id="CP028136">
    <property type="protein sequence ID" value="AVR44978.1"/>
    <property type="molecule type" value="Genomic_DNA"/>
</dbReference>
<evidence type="ECO:0000313" key="3">
    <source>
        <dbReference type="Proteomes" id="UP000241507"/>
    </source>
</evidence>
<dbReference type="Proteomes" id="UP000241507">
    <property type="component" value="Chromosome"/>
</dbReference>
<protein>
    <recommendedName>
        <fullName evidence="1">DinB-like domain-containing protein</fullName>
    </recommendedName>
</protein>
<sequence length="210" mass="24664">MNFKTGKADFIGFQRKFFNWFWQKLNEAEQAIFVISFLKWKPMGKRIDQLIASLSEVFEGEPWYGESVMRKLENVSYIIGDKTCLPESHNVAQIVAHLISWKNFAIEKLRSNGSFNIKIDSKQDWPEVEVQSRKDWEDLKHELVVAQNDIYDFLKDKSDHFLDEKVAGRDYTYDFLLKGIIQHDIYHLGQIGLIQSQLKNQEKHSGVFKS</sequence>
<keyword evidence="3" id="KW-1185">Reference proteome</keyword>
<accession>A0A2R3Z419</accession>
<organism evidence="2 3">
    <name type="scientific">Christiangramia fulva</name>
    <dbReference type="NCBI Taxonomy" id="2126553"/>
    <lineage>
        <taxon>Bacteria</taxon>
        <taxon>Pseudomonadati</taxon>
        <taxon>Bacteroidota</taxon>
        <taxon>Flavobacteriia</taxon>
        <taxon>Flavobacteriales</taxon>
        <taxon>Flavobacteriaceae</taxon>
        <taxon>Christiangramia</taxon>
    </lineage>
</organism>
<dbReference type="Gene3D" id="1.20.120.450">
    <property type="entry name" value="dinb family like domain"/>
    <property type="match status" value="1"/>
</dbReference>
<gene>
    <name evidence="2" type="ORF">C7S20_06670</name>
</gene>
<dbReference type="KEGG" id="grs:C7S20_06670"/>